<dbReference type="HOGENOM" id="CLU_030815_0_0_1"/>
<dbReference type="InterPro" id="IPR001810">
    <property type="entry name" value="F-box_dom"/>
</dbReference>
<dbReference type="eggNOG" id="ENOG502SX0G">
    <property type="taxonomic scope" value="Eukaryota"/>
</dbReference>
<reference evidence="3 4" key="2">
    <citation type="journal article" date="2013" name="PLoS Genet.">
        <title>Comparative genome structure, secondary metabolite, and effector coding capacity across Cochliobolus pathogens.</title>
        <authorList>
            <person name="Condon B.J."/>
            <person name="Leng Y."/>
            <person name="Wu D."/>
            <person name="Bushley K.E."/>
            <person name="Ohm R.A."/>
            <person name="Otillar R."/>
            <person name="Martin J."/>
            <person name="Schackwitz W."/>
            <person name="Grimwood J."/>
            <person name="MohdZainudin N."/>
            <person name="Xue C."/>
            <person name="Wang R."/>
            <person name="Manning V.A."/>
            <person name="Dhillon B."/>
            <person name="Tu Z.J."/>
            <person name="Steffenson B.J."/>
            <person name="Salamov A."/>
            <person name="Sun H."/>
            <person name="Lowry S."/>
            <person name="LaButti K."/>
            <person name="Han J."/>
            <person name="Copeland A."/>
            <person name="Lindquist E."/>
            <person name="Barry K."/>
            <person name="Schmutz J."/>
            <person name="Baker S.E."/>
            <person name="Ciuffetti L.M."/>
            <person name="Grigoriev I.V."/>
            <person name="Zhong S."/>
            <person name="Turgeon B.G."/>
        </authorList>
    </citation>
    <scope>NUCLEOTIDE SEQUENCE [LARGE SCALE GENOMIC DNA]</scope>
    <source>
        <strain evidence="4">28A</strain>
    </source>
</reference>
<dbReference type="SMART" id="SM00256">
    <property type="entry name" value="FBOX"/>
    <property type="match status" value="1"/>
</dbReference>
<protein>
    <recommendedName>
        <fullName evidence="2">F-box domain-containing protein</fullName>
    </recommendedName>
</protein>
<dbReference type="SUPFAM" id="SSF81383">
    <property type="entry name" value="F-box domain"/>
    <property type="match status" value="1"/>
</dbReference>
<evidence type="ECO:0000313" key="4">
    <source>
        <dbReference type="Proteomes" id="UP000016935"/>
    </source>
</evidence>
<evidence type="ECO:0000259" key="2">
    <source>
        <dbReference type="PROSITE" id="PS50181"/>
    </source>
</evidence>
<dbReference type="RefSeq" id="XP_008026418.1">
    <property type="nucleotide sequence ID" value="XM_008028227.1"/>
</dbReference>
<evidence type="ECO:0000313" key="3">
    <source>
        <dbReference type="EMBL" id="EOA85960.1"/>
    </source>
</evidence>
<organism evidence="3 4">
    <name type="scientific">Exserohilum turcicum (strain 28A)</name>
    <name type="common">Northern leaf blight fungus</name>
    <name type="synonym">Setosphaeria turcica</name>
    <dbReference type="NCBI Taxonomy" id="671987"/>
    <lineage>
        <taxon>Eukaryota</taxon>
        <taxon>Fungi</taxon>
        <taxon>Dikarya</taxon>
        <taxon>Ascomycota</taxon>
        <taxon>Pezizomycotina</taxon>
        <taxon>Dothideomycetes</taxon>
        <taxon>Pleosporomycetidae</taxon>
        <taxon>Pleosporales</taxon>
        <taxon>Pleosporineae</taxon>
        <taxon>Pleosporaceae</taxon>
        <taxon>Exserohilum</taxon>
    </lineage>
</organism>
<dbReference type="InterPro" id="IPR036047">
    <property type="entry name" value="F-box-like_dom_sf"/>
</dbReference>
<evidence type="ECO:0000256" key="1">
    <source>
        <dbReference type="SAM" id="MobiDB-lite"/>
    </source>
</evidence>
<dbReference type="AlphaFoldDB" id="R0ILL7"/>
<dbReference type="Pfam" id="PF12937">
    <property type="entry name" value="F-box-like"/>
    <property type="match status" value="1"/>
</dbReference>
<dbReference type="PROSITE" id="PS50181">
    <property type="entry name" value="FBOX"/>
    <property type="match status" value="1"/>
</dbReference>
<dbReference type="Proteomes" id="UP000016935">
    <property type="component" value="Unassembled WGS sequence"/>
</dbReference>
<name>R0ILL7_EXST2</name>
<dbReference type="GeneID" id="19404558"/>
<accession>R0ILL7</accession>
<feature type="compositionally biased region" description="Low complexity" evidence="1">
    <location>
        <begin position="114"/>
        <end position="123"/>
    </location>
</feature>
<gene>
    <name evidence="3" type="ORF">SETTUDRAFT_39977</name>
</gene>
<feature type="domain" description="F-box" evidence="2">
    <location>
        <begin position="7"/>
        <end position="52"/>
    </location>
</feature>
<reference evidence="3 4" key="1">
    <citation type="journal article" date="2012" name="PLoS Pathog.">
        <title>Diverse lifestyles and strategies of plant pathogenesis encoded in the genomes of eighteen Dothideomycetes fungi.</title>
        <authorList>
            <person name="Ohm R.A."/>
            <person name="Feau N."/>
            <person name="Henrissat B."/>
            <person name="Schoch C.L."/>
            <person name="Horwitz B.A."/>
            <person name="Barry K.W."/>
            <person name="Condon B.J."/>
            <person name="Copeland A.C."/>
            <person name="Dhillon B."/>
            <person name="Glaser F."/>
            <person name="Hesse C.N."/>
            <person name="Kosti I."/>
            <person name="LaButti K."/>
            <person name="Lindquist E.A."/>
            <person name="Lucas S."/>
            <person name="Salamov A.A."/>
            <person name="Bradshaw R.E."/>
            <person name="Ciuffetti L."/>
            <person name="Hamelin R.C."/>
            <person name="Kema G.H.J."/>
            <person name="Lawrence C."/>
            <person name="Scott J.A."/>
            <person name="Spatafora J.W."/>
            <person name="Turgeon B.G."/>
            <person name="de Wit P.J.G.M."/>
            <person name="Zhong S."/>
            <person name="Goodwin S.B."/>
            <person name="Grigoriev I.V."/>
        </authorList>
    </citation>
    <scope>NUCLEOTIDE SEQUENCE [LARGE SCALE GENOMIC DNA]</scope>
    <source>
        <strain evidence="4">28A</strain>
    </source>
</reference>
<proteinExistence type="predicted"/>
<sequence length="533" mass="61459">MVLAFSVDEELEIPPEIWLLVLDYLEPHDLRECRLVSRSLEPLAASLFFKTLVFQFSRRSVDNLAQIAANKRLAGYVRTLVLWRGPKLGLRSFKSFEEWEECLIWPNEQDTSDDSYSSDGSSNDSKESAWMSERDWSELTHTQKSGLYRDYNKERKMTPDVRGYLINGVKDAVEKLIKLSKIIHDPVVRGESQWTEQWKQLRFDHWINLPFSDSWEKEHDVDALHFACLLLALGRIEEHLTHLKSLTFYVEGPAFWGPNRLRQLFQEYDHRKIRQLRESIIDATQADVIADGDFDGSMGLNDEVARLVSMGKIVRHLTHIDCYVSDEDNNGSLLTIAKPLFAILCDGANLEQVSLAFGDFADQDTESYDSLIYYHDTRPGLLPALARRKPWPKVTKLKLSIATNLSTLLEFLDSLAPTLRHLILEEVTLLPSEDEKALWEIALPSIASSLQGLQQLELSFLQDFPSQEQGPDARKLLNPFVDAWQGRRDCYDHHIHIVTNDLMRTQELQHPLESDAFMEQHNWICEHVIQLTS</sequence>
<dbReference type="OrthoDB" id="3739674at2759"/>
<keyword evidence="4" id="KW-1185">Reference proteome</keyword>
<dbReference type="EMBL" id="KB908626">
    <property type="protein sequence ID" value="EOA85960.1"/>
    <property type="molecule type" value="Genomic_DNA"/>
</dbReference>
<feature type="region of interest" description="Disordered" evidence="1">
    <location>
        <begin position="110"/>
        <end position="129"/>
    </location>
</feature>
<dbReference type="CDD" id="cd09917">
    <property type="entry name" value="F-box_SF"/>
    <property type="match status" value="1"/>
</dbReference>